<feature type="binding site" evidence="6">
    <location>
        <position position="287"/>
    </location>
    <ligand>
        <name>(S)-malate</name>
        <dbReference type="ChEBI" id="CHEBI:15589"/>
    </ligand>
</feature>
<dbReference type="GO" id="GO:0016616">
    <property type="term" value="F:oxidoreductase activity, acting on the CH-OH group of donors, NAD or NADP as acceptor"/>
    <property type="evidence" value="ECO:0007669"/>
    <property type="project" value="InterPro"/>
</dbReference>
<comment type="cofactor">
    <cofactor evidence="1">
        <name>Mn(2+)</name>
        <dbReference type="ChEBI" id="CHEBI:29035"/>
    </cofactor>
</comment>
<evidence type="ECO:0000313" key="10">
    <source>
        <dbReference type="EMBL" id="QNM15554.1"/>
    </source>
</evidence>
<feature type="binding site" evidence="7">
    <location>
        <position position="135"/>
    </location>
    <ligand>
        <name>a divalent metal cation</name>
        <dbReference type="ChEBI" id="CHEBI:60240"/>
    </ligand>
</feature>
<dbReference type="InterPro" id="IPR001891">
    <property type="entry name" value="Malic_OxRdtase"/>
</dbReference>
<dbReference type="InterPro" id="IPR012302">
    <property type="entry name" value="Malic_NAD-bd"/>
</dbReference>
<comment type="cofactor">
    <cofactor evidence="7">
        <name>Mg(2+)</name>
        <dbReference type="ChEBI" id="CHEBI:18420"/>
    </cofactor>
    <cofactor evidence="7">
        <name>Mn(2+)</name>
        <dbReference type="ChEBI" id="CHEBI:29035"/>
    </cofactor>
    <text evidence="7">Divalent metal cations. Prefers magnesium or manganese.</text>
</comment>
<dbReference type="InterPro" id="IPR046346">
    <property type="entry name" value="Aminoacid_DH-like_N_sf"/>
</dbReference>
<sequence length="392" mass="42024">MSNVYEKALELHEKKQGKISVVSKVEVKNREDLSLAYSPGVAEPCRRIAANKEDVYKYTAKGHMVAVITDGTAVLGLGDIGPEAALPVMEGKCVLFKEFGGVDAFPICLDTKDPEEIIRTVKLLAPGLGGINLEDISAPRCIEIETRLKNELDIPVFHDDQHGTAIVVVAGLINALKIVNKKVEDIKVVVNGAGAAGSSIIKLIKSLGAKNIIAVDRVGILTRDEKERYDFSKKELADITNPDNIKGGLKEAIVGADVFIGVSAPNLLTQDMVKTMNSDAIVFAMANPVPEIMPEDALAAGAAIVGTGRSDYPNQINNVLVFPGLFKGALRAKAKKITEDMKLAAAYGLAGLLKDEELKKDYIIPDAFDPRVAEAVAQAVEKIAKEQGICRE</sequence>
<dbReference type="FunFam" id="3.40.50.10380:FF:000003">
    <property type="entry name" value="NADP-dependent malic enzyme"/>
    <property type="match status" value="1"/>
</dbReference>
<dbReference type="Pfam" id="PF00390">
    <property type="entry name" value="malic"/>
    <property type="match status" value="1"/>
</dbReference>
<dbReference type="PROSITE" id="PS00331">
    <property type="entry name" value="MALIC_ENZYMES"/>
    <property type="match status" value="1"/>
</dbReference>
<feature type="binding site" evidence="7">
    <location>
        <position position="160"/>
    </location>
    <ligand>
        <name>a divalent metal cation</name>
        <dbReference type="ChEBI" id="CHEBI:60240"/>
    </ligand>
</feature>
<proteinExistence type="inferred from homology"/>
<dbReference type="InterPro" id="IPR015884">
    <property type="entry name" value="Malic_enzyme_CS"/>
</dbReference>
<keyword evidence="4" id="KW-0560">Oxidoreductase</keyword>
<dbReference type="InterPro" id="IPR037062">
    <property type="entry name" value="Malic_N_dom_sf"/>
</dbReference>
<gene>
    <name evidence="10" type="ORF">H9Q81_01560</name>
</gene>
<evidence type="ECO:0000259" key="8">
    <source>
        <dbReference type="SMART" id="SM00919"/>
    </source>
</evidence>
<feature type="active site" description="Proton acceptor" evidence="5">
    <location>
        <position position="92"/>
    </location>
</feature>
<feature type="active site" description="Proton donor" evidence="5">
    <location>
        <position position="37"/>
    </location>
</feature>
<feature type="domain" description="Malic enzyme NAD-binding" evidence="8">
    <location>
        <begin position="161"/>
        <end position="385"/>
    </location>
</feature>
<dbReference type="SUPFAM" id="SSF51735">
    <property type="entry name" value="NAD(P)-binding Rossmann-fold domains"/>
    <property type="match status" value="1"/>
</dbReference>
<dbReference type="GO" id="GO:0046872">
    <property type="term" value="F:metal ion binding"/>
    <property type="evidence" value="ECO:0007669"/>
    <property type="project" value="UniProtKB-KW"/>
</dbReference>
<dbReference type="GO" id="GO:0051287">
    <property type="term" value="F:NAD binding"/>
    <property type="evidence" value="ECO:0007669"/>
    <property type="project" value="InterPro"/>
</dbReference>
<name>A0A7G9GXM2_9FUSO</name>
<dbReference type="InterPro" id="IPR045213">
    <property type="entry name" value="Malic_NAD-bd_bact_type"/>
</dbReference>
<dbReference type="InterPro" id="IPR036291">
    <property type="entry name" value="NAD(P)-bd_dom_sf"/>
</dbReference>
<evidence type="ECO:0000256" key="7">
    <source>
        <dbReference type="PIRSR" id="PIRSR000106-3"/>
    </source>
</evidence>
<evidence type="ECO:0000256" key="4">
    <source>
        <dbReference type="ARBA" id="ARBA00023002"/>
    </source>
</evidence>
<dbReference type="SMART" id="SM01274">
    <property type="entry name" value="malic"/>
    <property type="match status" value="1"/>
</dbReference>
<dbReference type="SUPFAM" id="SSF53223">
    <property type="entry name" value="Aminoacid dehydrogenase-like, N-terminal domain"/>
    <property type="match status" value="1"/>
</dbReference>
<dbReference type="KEGG" id="fho:H9Q81_01560"/>
<evidence type="ECO:0000256" key="5">
    <source>
        <dbReference type="PIRSR" id="PIRSR000106-1"/>
    </source>
</evidence>
<dbReference type="PANTHER" id="PTHR43237">
    <property type="entry name" value="NADP-DEPENDENT MALIC ENZYME"/>
    <property type="match status" value="1"/>
</dbReference>
<dbReference type="PIRSF" id="PIRSF000106">
    <property type="entry name" value="ME"/>
    <property type="match status" value="1"/>
</dbReference>
<accession>A0A7G9GXM2</accession>
<organism evidence="10 11">
    <name type="scientific">Fusobacterium hominis</name>
    <dbReference type="NCBI Taxonomy" id="2764326"/>
    <lineage>
        <taxon>Bacteria</taxon>
        <taxon>Fusobacteriati</taxon>
        <taxon>Fusobacteriota</taxon>
        <taxon>Fusobacteriia</taxon>
        <taxon>Fusobacteriales</taxon>
        <taxon>Fusobacteriaceae</taxon>
        <taxon>Fusobacterium</taxon>
    </lineage>
</organism>
<feature type="binding site" evidence="6">
    <location>
        <position position="317"/>
    </location>
    <ligand>
        <name>(S)-malate</name>
        <dbReference type="ChEBI" id="CHEBI:15589"/>
    </ligand>
</feature>
<dbReference type="FunFam" id="3.40.50.720:FF:000095">
    <property type="entry name" value="NADP-dependent malic enzyme"/>
    <property type="match status" value="1"/>
</dbReference>
<dbReference type="GO" id="GO:0004470">
    <property type="term" value="F:malic enzyme activity"/>
    <property type="evidence" value="ECO:0007669"/>
    <property type="project" value="InterPro"/>
</dbReference>
<reference evidence="10 11" key="1">
    <citation type="submission" date="2020-08" db="EMBL/GenBank/DDBJ databases">
        <authorList>
            <person name="Liu C."/>
            <person name="Sun Q."/>
        </authorList>
    </citation>
    <scope>NUCLEOTIDE SEQUENCE [LARGE SCALE GENOMIC DNA]</scope>
    <source>
        <strain evidence="10 11">NSJ-57</strain>
    </source>
</reference>
<dbReference type="SMART" id="SM00919">
    <property type="entry name" value="Malic_M"/>
    <property type="match status" value="1"/>
</dbReference>
<dbReference type="Gene3D" id="3.40.50.720">
    <property type="entry name" value="NAD(P)-binding Rossmann-like Domain"/>
    <property type="match status" value="1"/>
</dbReference>
<dbReference type="Proteomes" id="UP000515913">
    <property type="component" value="Chromosome"/>
</dbReference>
<comment type="similarity">
    <text evidence="2">Belongs to the malic enzymes family.</text>
</comment>
<evidence type="ECO:0000256" key="1">
    <source>
        <dbReference type="ARBA" id="ARBA00001936"/>
    </source>
</evidence>
<dbReference type="AlphaFoldDB" id="A0A7G9GXM2"/>
<dbReference type="EMBL" id="CP060637">
    <property type="protein sequence ID" value="QNM15554.1"/>
    <property type="molecule type" value="Genomic_DNA"/>
</dbReference>
<dbReference type="Gene3D" id="3.40.50.10380">
    <property type="entry name" value="Malic enzyme, N-terminal domain"/>
    <property type="match status" value="1"/>
</dbReference>
<evidence type="ECO:0000256" key="2">
    <source>
        <dbReference type="ARBA" id="ARBA00008785"/>
    </source>
</evidence>
<protein>
    <submittedName>
        <fullName evidence="10">NADP-dependent malic enzyme</fullName>
    </submittedName>
</protein>
<evidence type="ECO:0000256" key="3">
    <source>
        <dbReference type="ARBA" id="ARBA00022723"/>
    </source>
</evidence>
<evidence type="ECO:0000313" key="11">
    <source>
        <dbReference type="Proteomes" id="UP000515913"/>
    </source>
</evidence>
<feature type="domain" description="Malic enzyme N-terminal" evidence="9">
    <location>
        <begin position="16"/>
        <end position="149"/>
    </location>
</feature>
<dbReference type="InterPro" id="IPR051674">
    <property type="entry name" value="Malate_Decarboxylase"/>
</dbReference>
<dbReference type="InterPro" id="IPR012301">
    <property type="entry name" value="Malic_N_dom"/>
</dbReference>
<dbReference type="RefSeq" id="WP_101473400.1">
    <property type="nucleotide sequence ID" value="NZ_CP060637.1"/>
</dbReference>
<evidence type="ECO:0000259" key="9">
    <source>
        <dbReference type="SMART" id="SM01274"/>
    </source>
</evidence>
<dbReference type="PANTHER" id="PTHR43237:SF4">
    <property type="entry name" value="NADP-DEPENDENT MALIC ENZYME"/>
    <property type="match status" value="1"/>
</dbReference>
<feature type="binding site" evidence="7">
    <location>
        <position position="134"/>
    </location>
    <ligand>
        <name>a divalent metal cation</name>
        <dbReference type="ChEBI" id="CHEBI:60240"/>
    </ligand>
</feature>
<keyword evidence="11" id="KW-1185">Reference proteome</keyword>
<keyword evidence="3 7" id="KW-0479">Metal-binding</keyword>
<dbReference type="CDD" id="cd05311">
    <property type="entry name" value="NAD_bind_2_malic_enz"/>
    <property type="match status" value="1"/>
</dbReference>
<evidence type="ECO:0000256" key="6">
    <source>
        <dbReference type="PIRSR" id="PIRSR000106-2"/>
    </source>
</evidence>
<dbReference type="Pfam" id="PF03949">
    <property type="entry name" value="Malic_M"/>
    <property type="match status" value="1"/>
</dbReference>